<proteinExistence type="predicted"/>
<reference evidence="2 3" key="1">
    <citation type="submission" date="2020-08" db="EMBL/GenBank/DDBJ databases">
        <title>Genomic Encyclopedia of Type Strains, Phase IV (KMG-IV): sequencing the most valuable type-strain genomes for metagenomic binning, comparative biology and taxonomic classification.</title>
        <authorList>
            <person name="Goeker M."/>
        </authorList>
    </citation>
    <scope>NUCLEOTIDE SEQUENCE [LARGE SCALE GENOMIC DNA]</scope>
    <source>
        <strain evidence="2 3">DSM 102983</strain>
    </source>
</reference>
<organism evidence="2 3">
    <name type="scientific">Parabacteroides faecis</name>
    <dbReference type="NCBI Taxonomy" id="1217282"/>
    <lineage>
        <taxon>Bacteria</taxon>
        <taxon>Pseudomonadati</taxon>
        <taxon>Bacteroidota</taxon>
        <taxon>Bacteroidia</taxon>
        <taxon>Bacteroidales</taxon>
        <taxon>Tannerellaceae</taxon>
        <taxon>Parabacteroides</taxon>
    </lineage>
</organism>
<name>A0ABR6KFU3_9BACT</name>
<sequence>MAKVRNISVISTTRPVTFKYYESEYTNKREQMNVMKKSVPLRPNWFRSSRSGIRIKREPGVNPGQSRCCEAPLTA</sequence>
<evidence type="ECO:0000256" key="1">
    <source>
        <dbReference type="SAM" id="MobiDB-lite"/>
    </source>
</evidence>
<protein>
    <submittedName>
        <fullName evidence="2">Uncharacterized protein</fullName>
    </submittedName>
</protein>
<dbReference type="EMBL" id="JACHOC010000001">
    <property type="protein sequence ID" value="MBB4620306.1"/>
    <property type="molecule type" value="Genomic_DNA"/>
</dbReference>
<gene>
    <name evidence="2" type="ORF">GGQ57_000180</name>
</gene>
<feature type="region of interest" description="Disordered" evidence="1">
    <location>
        <begin position="56"/>
        <end position="75"/>
    </location>
</feature>
<accession>A0ABR6KFU3</accession>
<evidence type="ECO:0000313" key="3">
    <source>
        <dbReference type="Proteomes" id="UP000533637"/>
    </source>
</evidence>
<dbReference type="Proteomes" id="UP000533637">
    <property type="component" value="Unassembled WGS sequence"/>
</dbReference>
<evidence type="ECO:0000313" key="2">
    <source>
        <dbReference type="EMBL" id="MBB4620306.1"/>
    </source>
</evidence>
<keyword evidence="3" id="KW-1185">Reference proteome</keyword>
<comment type="caution">
    <text evidence="2">The sequence shown here is derived from an EMBL/GenBank/DDBJ whole genome shotgun (WGS) entry which is preliminary data.</text>
</comment>